<gene>
    <name evidence="2" type="ORF">LOTGIDRAFT_170696</name>
</gene>
<dbReference type="Proteomes" id="UP000030746">
    <property type="component" value="Unassembled WGS sequence"/>
</dbReference>
<evidence type="ECO:0000256" key="1">
    <source>
        <dbReference type="SAM" id="MobiDB-lite"/>
    </source>
</evidence>
<name>V4BAF3_LOTGI</name>
<dbReference type="RefSeq" id="XP_009044782.1">
    <property type="nucleotide sequence ID" value="XM_009046534.1"/>
</dbReference>
<dbReference type="EMBL" id="KB199728">
    <property type="protein sequence ID" value="ESP04451.1"/>
    <property type="molecule type" value="Genomic_DNA"/>
</dbReference>
<dbReference type="KEGG" id="lgi:LOTGIDRAFT_170696"/>
<reference evidence="2 3" key="1">
    <citation type="journal article" date="2013" name="Nature">
        <title>Insights into bilaterian evolution from three spiralian genomes.</title>
        <authorList>
            <person name="Simakov O."/>
            <person name="Marletaz F."/>
            <person name="Cho S.J."/>
            <person name="Edsinger-Gonzales E."/>
            <person name="Havlak P."/>
            <person name="Hellsten U."/>
            <person name="Kuo D.H."/>
            <person name="Larsson T."/>
            <person name="Lv J."/>
            <person name="Arendt D."/>
            <person name="Savage R."/>
            <person name="Osoegawa K."/>
            <person name="de Jong P."/>
            <person name="Grimwood J."/>
            <person name="Chapman J.A."/>
            <person name="Shapiro H."/>
            <person name="Aerts A."/>
            <person name="Otillar R.P."/>
            <person name="Terry A.Y."/>
            <person name="Boore J.L."/>
            <person name="Grigoriev I.V."/>
            <person name="Lindberg D.R."/>
            <person name="Seaver E.C."/>
            <person name="Weisblat D.A."/>
            <person name="Putnam N.H."/>
            <person name="Rokhsar D.S."/>
        </authorList>
    </citation>
    <scope>NUCLEOTIDE SEQUENCE [LARGE SCALE GENOMIC DNA]</scope>
</reference>
<dbReference type="AlphaFoldDB" id="V4BAF3"/>
<feature type="region of interest" description="Disordered" evidence="1">
    <location>
        <begin position="144"/>
        <end position="165"/>
    </location>
</feature>
<feature type="compositionally biased region" description="Polar residues" evidence="1">
    <location>
        <begin position="150"/>
        <end position="161"/>
    </location>
</feature>
<dbReference type="CTD" id="20241493"/>
<keyword evidence="3" id="KW-1185">Reference proteome</keyword>
<dbReference type="GeneID" id="20241493"/>
<dbReference type="HOGENOM" id="CLU_1316725_0_0_1"/>
<evidence type="ECO:0000313" key="3">
    <source>
        <dbReference type="Proteomes" id="UP000030746"/>
    </source>
</evidence>
<dbReference type="STRING" id="225164.V4BAF3"/>
<proteinExistence type="predicted"/>
<protein>
    <recommendedName>
        <fullName evidence="4">Integrase zinc-binding domain-containing protein</fullName>
    </recommendedName>
</protein>
<evidence type="ECO:0000313" key="2">
    <source>
        <dbReference type="EMBL" id="ESP04451.1"/>
    </source>
</evidence>
<organism evidence="2 3">
    <name type="scientific">Lottia gigantea</name>
    <name type="common">Giant owl limpet</name>
    <dbReference type="NCBI Taxonomy" id="225164"/>
    <lineage>
        <taxon>Eukaryota</taxon>
        <taxon>Metazoa</taxon>
        <taxon>Spiralia</taxon>
        <taxon>Lophotrochozoa</taxon>
        <taxon>Mollusca</taxon>
        <taxon>Gastropoda</taxon>
        <taxon>Patellogastropoda</taxon>
        <taxon>Lottioidea</taxon>
        <taxon>Lottiidae</taxon>
        <taxon>Lottia</taxon>
    </lineage>
</organism>
<dbReference type="OrthoDB" id="413122at2759"/>
<accession>V4BAF3</accession>
<sequence>MKYFGEDYVPVTLQRLHETYLDVKDNMIESRKKNRERINAKIHTQSYEIGDPVYYYDPTTKLHHSSKLTNHWKPYYRIVDQYSPVNFKIRHQLSGKSKNVHKDNIRLAHSNVEWDQERVNRTHILDKVLHPELDISIRRQPFRSAKGVPSKQQVFQHNSDSYSDDDNIPLAQLRSNEANHTNANIDFSNQLHSHTGTEVEYSDEEEFYI</sequence>
<evidence type="ECO:0008006" key="4">
    <source>
        <dbReference type="Google" id="ProtNLM"/>
    </source>
</evidence>